<dbReference type="AlphaFoldDB" id="A0A382LIM9"/>
<name>A0A382LIM9_9ZZZZ</name>
<reference evidence="1" key="1">
    <citation type="submission" date="2018-05" db="EMBL/GenBank/DDBJ databases">
        <authorList>
            <person name="Lanie J.A."/>
            <person name="Ng W.-L."/>
            <person name="Kazmierczak K.M."/>
            <person name="Andrzejewski T.M."/>
            <person name="Davidsen T.M."/>
            <person name="Wayne K.J."/>
            <person name="Tettelin H."/>
            <person name="Glass J.I."/>
            <person name="Rusch D."/>
            <person name="Podicherti R."/>
            <person name="Tsui H.-C.T."/>
            <person name="Winkler M.E."/>
        </authorList>
    </citation>
    <scope>NUCLEOTIDE SEQUENCE</scope>
</reference>
<evidence type="ECO:0000313" key="1">
    <source>
        <dbReference type="EMBL" id="SVC36638.1"/>
    </source>
</evidence>
<organism evidence="1">
    <name type="scientific">marine metagenome</name>
    <dbReference type="NCBI Taxonomy" id="408172"/>
    <lineage>
        <taxon>unclassified sequences</taxon>
        <taxon>metagenomes</taxon>
        <taxon>ecological metagenomes</taxon>
    </lineage>
</organism>
<accession>A0A382LIM9</accession>
<proteinExistence type="predicted"/>
<dbReference type="InterPro" id="IPR036412">
    <property type="entry name" value="HAD-like_sf"/>
</dbReference>
<gene>
    <name evidence="1" type="ORF">METZ01_LOCUS289492</name>
</gene>
<protein>
    <recommendedName>
        <fullName evidence="2">Phosphoglycolate phosphatase</fullName>
    </recommendedName>
</protein>
<evidence type="ECO:0008006" key="2">
    <source>
        <dbReference type="Google" id="ProtNLM"/>
    </source>
</evidence>
<sequence length="252" mass="28636">MLIFDFDGVLVDSVNEMSVSAYNTLTGELATSLEELPGNAGGLFRTNRYHIQTAGDGVVLMGWCMDHADKPLDYKMTEEEYQAQRQNAEGSMKDRSLRFFEVRKRFLDHDILRWRALNTPYRPLWDHLKSRGGEGVVILTHKNREAVMNLCHFYGLMVVSDNIFSGDLGVSKIDNLLQIQASFGQCDYAFVDDNIANLRELDGYFNRKQPIIRLLLAAWGYIGPDDQRKSDKLGYPFVSQDDVVAMLDNGHA</sequence>
<dbReference type="SUPFAM" id="SSF56784">
    <property type="entry name" value="HAD-like"/>
    <property type="match status" value="1"/>
</dbReference>
<dbReference type="EMBL" id="UINC01087344">
    <property type="protein sequence ID" value="SVC36638.1"/>
    <property type="molecule type" value="Genomic_DNA"/>
</dbReference>